<keyword evidence="1" id="KW-0812">Transmembrane</keyword>
<gene>
    <name evidence="2" type="ORF">BSU04_07240</name>
</gene>
<organism evidence="2 3">
    <name type="scientific">Caballeronia sordidicola</name>
    <name type="common">Burkholderia sordidicola</name>
    <dbReference type="NCBI Taxonomy" id="196367"/>
    <lineage>
        <taxon>Bacteria</taxon>
        <taxon>Pseudomonadati</taxon>
        <taxon>Pseudomonadota</taxon>
        <taxon>Betaproteobacteria</taxon>
        <taxon>Burkholderiales</taxon>
        <taxon>Burkholderiaceae</taxon>
        <taxon>Caballeronia</taxon>
    </lineage>
</organism>
<comment type="caution">
    <text evidence="2">The sequence shown here is derived from an EMBL/GenBank/DDBJ whole genome shotgun (WGS) entry which is preliminary data.</text>
</comment>
<feature type="transmembrane region" description="Helical" evidence="1">
    <location>
        <begin position="87"/>
        <end position="105"/>
    </location>
</feature>
<dbReference type="EMBL" id="MTHB01000042">
    <property type="protein sequence ID" value="OXC79304.1"/>
    <property type="molecule type" value="Genomic_DNA"/>
</dbReference>
<accession>A0A226X787</accession>
<feature type="transmembrane region" description="Helical" evidence="1">
    <location>
        <begin position="63"/>
        <end position="80"/>
    </location>
</feature>
<dbReference type="Proteomes" id="UP000214720">
    <property type="component" value="Unassembled WGS sequence"/>
</dbReference>
<name>A0A226X787_CABSO</name>
<proteinExistence type="predicted"/>
<evidence type="ECO:0000256" key="1">
    <source>
        <dbReference type="SAM" id="Phobius"/>
    </source>
</evidence>
<keyword evidence="1" id="KW-1133">Transmembrane helix</keyword>
<dbReference type="OrthoDB" id="9130777at2"/>
<dbReference type="AlphaFoldDB" id="A0A226X787"/>
<evidence type="ECO:0000313" key="3">
    <source>
        <dbReference type="Proteomes" id="UP000214720"/>
    </source>
</evidence>
<feature type="transmembrane region" description="Helical" evidence="1">
    <location>
        <begin position="20"/>
        <end position="43"/>
    </location>
</feature>
<sequence length="133" mass="13673">MKQESAAIQFNAPVRSFRPVAFMVLAMGAMLISVGALNGGTALTASAWDTLVSTLQGMLDSTLIMVLVLISLLVTIWQLAHGGGYRNLALVLGILAIGLIGPSFVQTIATATGVPAVHATSDGTVRVGADLQP</sequence>
<evidence type="ECO:0008006" key="4">
    <source>
        <dbReference type="Google" id="ProtNLM"/>
    </source>
</evidence>
<protein>
    <recommendedName>
        <fullName evidence="4">TrbC/VIRB2 family protein</fullName>
    </recommendedName>
</protein>
<keyword evidence="1" id="KW-0472">Membrane</keyword>
<reference evidence="3" key="1">
    <citation type="submission" date="2017-01" db="EMBL/GenBank/DDBJ databases">
        <title>Genome Analysis of Deinococcus marmoris KOPRI26562.</title>
        <authorList>
            <person name="Kim J.H."/>
            <person name="Oh H.-M."/>
        </authorList>
    </citation>
    <scope>NUCLEOTIDE SEQUENCE [LARGE SCALE GENOMIC DNA]</scope>
    <source>
        <strain evidence="3">PAMC 26633</strain>
    </source>
</reference>
<dbReference type="RefSeq" id="WP_089159894.1">
    <property type="nucleotide sequence ID" value="NZ_MTHB01000042.1"/>
</dbReference>
<evidence type="ECO:0000313" key="2">
    <source>
        <dbReference type="EMBL" id="OXC79304.1"/>
    </source>
</evidence>